<dbReference type="Pfam" id="PF13376">
    <property type="entry name" value="OmdA"/>
    <property type="match status" value="1"/>
</dbReference>
<dbReference type="Gene3D" id="2.40.30.100">
    <property type="entry name" value="AF2212/PG0164-like"/>
    <property type="match status" value="1"/>
</dbReference>
<dbReference type="Pfam" id="PF08922">
    <property type="entry name" value="DUF1905"/>
    <property type="match status" value="1"/>
</dbReference>
<protein>
    <submittedName>
        <fullName evidence="1">DUF1905 domain-containing protein</fullName>
    </submittedName>
</protein>
<dbReference type="InterPro" id="IPR015018">
    <property type="entry name" value="DUF1905"/>
</dbReference>
<accession>A0ABV5J7M3</accession>
<dbReference type="InterPro" id="IPR037079">
    <property type="entry name" value="AF2212/PG0164-like_sf"/>
</dbReference>
<keyword evidence="2" id="KW-1185">Reference proteome</keyword>
<reference evidence="1 2" key="1">
    <citation type="submission" date="2024-09" db="EMBL/GenBank/DDBJ databases">
        <authorList>
            <person name="Sun Q."/>
            <person name="Mori K."/>
        </authorList>
    </citation>
    <scope>NUCLEOTIDE SEQUENCE [LARGE SCALE GENOMIC DNA]</scope>
    <source>
        <strain evidence="1 2">CECT 7682</strain>
    </source>
</reference>
<dbReference type="Proteomes" id="UP001589654">
    <property type="component" value="Unassembled WGS sequence"/>
</dbReference>
<organism evidence="1 2">
    <name type="scientific">Echinicola jeungdonensis</name>
    <dbReference type="NCBI Taxonomy" id="709343"/>
    <lineage>
        <taxon>Bacteria</taxon>
        <taxon>Pseudomonadati</taxon>
        <taxon>Bacteroidota</taxon>
        <taxon>Cytophagia</taxon>
        <taxon>Cytophagales</taxon>
        <taxon>Cyclobacteriaceae</taxon>
        <taxon>Echinicola</taxon>
    </lineage>
</organism>
<dbReference type="RefSeq" id="WP_290247562.1">
    <property type="nucleotide sequence ID" value="NZ_JAUFQT010000001.1"/>
</dbReference>
<dbReference type="SUPFAM" id="SSF141694">
    <property type="entry name" value="AF2212/PG0164-like"/>
    <property type="match status" value="1"/>
</dbReference>
<evidence type="ECO:0000313" key="2">
    <source>
        <dbReference type="Proteomes" id="UP001589654"/>
    </source>
</evidence>
<dbReference type="EMBL" id="JBHMEW010000063">
    <property type="protein sequence ID" value="MFB9212666.1"/>
    <property type="molecule type" value="Genomic_DNA"/>
</dbReference>
<evidence type="ECO:0000313" key="1">
    <source>
        <dbReference type="EMBL" id="MFB9212666.1"/>
    </source>
</evidence>
<proteinExistence type="predicted"/>
<comment type="caution">
    <text evidence="1">The sequence shown here is derived from an EMBL/GenBank/DDBJ whole genome shotgun (WGS) entry which is preliminary data.</text>
</comment>
<name>A0ABV5J7M3_9BACT</name>
<sequence length="156" mass="18210">MDNPIVNKSFLLEKYPGKGGWTYALLPNLIPEFKNPFGLVKVRGWIDEFELKHYKLMPNGKGQLFLPVKAAIRKTIHKEAGDWVKIILYLDESPLELPKEILDCFKTESMEALENFRKISEGEQKTYLDWIYQAKKESTKAQRIAHMIKQLLEKKT</sequence>
<gene>
    <name evidence="1" type="ORF">ACFFUR_12690</name>
</gene>